<name>A0A0E0BE27_9ORYZ</name>
<sequence>MRAPQERTVRDLYDRTRHKDLALPEESVEGRGSGRRVEGPGHREVVAKMEDKLTARKRPVPLDSPNVKTESGTCNVCCAPCSSCLHRNIALTDSNMDCGSSQTCFARSETKNSSFVRVDKGLRTKAKGGENDDEFSATSSPASYSENGENKVIARSSVAADSEVDKPAKRRRLVNHGSRSPIVECHDDSNSCVTGVSAASKLLLDKKKDKLSTSASSRDLTVNYKDNGINRLRNYCAEESTGKKRSDVHAMHRSSSDRSLPAESPFATKRLLRTQSSLSASHGLSPKRPTHAFGNAQNNLAHQPCEKASSNKTVERSLGGKSDPSVLGGERHSMMTSCGTSNRDKIKAGSLTKNLENGTSCSRNGSLEHADIQSNDAVNRNDNDKQERNQGCSMDTGSGRKLNTQNDVMTDSGNSEGLIDVNVCDICGDVGREYLLATCTRCLEGAEHTYCMRVKLEKVPDGEWLCEECCLKEDENQTRSNGGTSRNKVLDGKNQNSESTNNSKTLKVVVTDLDSQQITCGTPVNDPLAGSNQKLHLASSDLEARQVKCATPTAERLDVKNKNSGIMGNRKKLQVVTSSLEARQSSCRTPTSGSLDKKNQSLDKRSQSSEVLLKRKKLRVATDMESPLSNDGVRSPPKSCKRYAENTLSSTPRLLKADSPRNHDVFSRENSFKSSNKGSIKSPDNAPMRSQAVNSSVTLPRSYSLGNLANVKTPGPSPRGLLSKQPSFNNSSNEPKVKQLAEPVLSKLKPSKHSPRDPRESIRKVMKSGPLKHEASICKGSSSSKQKQSVHSSQNEQPRILKPVKPTILLERGASFNLQKPNISSSPRPDSSIKSGDPRNDQDSPRPGPSILKSSKKPGIVCSKDTCVVKASDPLIPMDKIKNDSTDGACESPLILVNNDNEMSTKPEVLSIPRASKTCGSDFQDIAPTSSSEDLPPEEVQYEQKVVESDGNISCKSAAAIQAAKDLLPESPQGCLVAQNPYSPDTKSNDLNLKQQALVDQSSTVGSSLGALVIPEQSYIWQGTFEVSRPGSSPEMYDGFQAHLSTCASLKVLEIVKQLPQRIQLVEVPRHSSWPLQFKEVKPNEDNIALYFFAKDVESYERAYGKLLENMLAGDLSLTANICGIELLIFTSDKLPERTQPVSVQTEMENRGASVNHETLLRSNHEAERLNLCEIHFPETAGTGKILLGTPTAVPYGVHVHTSSKREFLNIKPEYPSDIIGSEGTAGRDNMEEEESFTKNGVPCFTKQHTGATTRSVSDEILANTQACVSFQEVSPQHSVRPKLSDDPSDSVLKDFVLPDSSSIYKRQKTSEGKYSTCSFGDGQLTSKCLSKIPLPADQHTSLDDVQYIGRVPADPCSPTKPILDHVIHVLSSDDEDSPEPRNNLNKTSLKEEEGPSPLLSLSLSMASKKHNLTGSDTGDDGPLSLSLGLPGVVTSNQALEMKQFLPEKPGMNTSLLL</sequence>
<protein>
    <recommendedName>
        <fullName evidence="7">AIPP2-like SPOC-like domain-containing protein</fullName>
    </recommendedName>
</protein>
<evidence type="ECO:0000256" key="3">
    <source>
        <dbReference type="ARBA" id="ARBA00022833"/>
    </source>
</evidence>
<feature type="compositionally biased region" description="Polar residues" evidence="6">
    <location>
        <begin position="389"/>
        <end position="407"/>
    </location>
</feature>
<proteinExistence type="predicted"/>
<feature type="compositionally biased region" description="Basic and acidic residues" evidence="6">
    <location>
        <begin position="240"/>
        <end position="256"/>
    </location>
</feature>
<dbReference type="GO" id="GO:0140566">
    <property type="term" value="F:histone reader activity"/>
    <property type="evidence" value="ECO:0007669"/>
    <property type="project" value="InterPro"/>
</dbReference>
<dbReference type="PANTHER" id="PTHR33304:SF9">
    <property type="entry name" value="RING_FYVE_PHD ZINC FINGER SUPERFAMILY PROTEIN"/>
    <property type="match status" value="1"/>
</dbReference>
<evidence type="ECO:0000256" key="5">
    <source>
        <dbReference type="ARBA" id="ARBA00023163"/>
    </source>
</evidence>
<reference evidence="8" key="2">
    <citation type="submission" date="2018-05" db="EMBL/GenBank/DDBJ databases">
        <title>OgluRS3 (Oryza glumaepatula Reference Sequence Version 3).</title>
        <authorList>
            <person name="Zhang J."/>
            <person name="Kudrna D."/>
            <person name="Lee S."/>
            <person name="Talag J."/>
            <person name="Welchert J."/>
            <person name="Wing R.A."/>
        </authorList>
    </citation>
    <scope>NUCLEOTIDE SEQUENCE [LARGE SCALE GENOMIC DNA]</scope>
</reference>
<dbReference type="PANTHER" id="PTHR33304">
    <property type="match status" value="1"/>
</dbReference>
<feature type="region of interest" description="Disordered" evidence="6">
    <location>
        <begin position="15"/>
        <end position="40"/>
    </location>
</feature>
<evidence type="ECO:0000256" key="6">
    <source>
        <dbReference type="SAM" id="MobiDB-lite"/>
    </source>
</evidence>
<keyword evidence="3" id="KW-0862">Zinc</keyword>
<keyword evidence="4" id="KW-0805">Transcription regulation</keyword>
<dbReference type="InterPro" id="IPR013083">
    <property type="entry name" value="Znf_RING/FYVE/PHD"/>
</dbReference>
<dbReference type="GO" id="GO:0034244">
    <property type="term" value="P:negative regulation of transcription elongation by RNA polymerase II"/>
    <property type="evidence" value="ECO:0007669"/>
    <property type="project" value="InterPro"/>
</dbReference>
<keyword evidence="1" id="KW-0479">Metal-binding</keyword>
<feature type="compositionally biased region" description="Low complexity" evidence="6">
    <location>
        <begin position="777"/>
        <end position="794"/>
    </location>
</feature>
<evidence type="ECO:0000256" key="4">
    <source>
        <dbReference type="ARBA" id="ARBA00023015"/>
    </source>
</evidence>
<feature type="region of interest" description="Disordered" evidence="6">
    <location>
        <begin position="707"/>
        <end position="857"/>
    </location>
</feature>
<feature type="region of interest" description="Disordered" evidence="6">
    <location>
        <begin position="621"/>
        <end position="640"/>
    </location>
</feature>
<organism evidence="8">
    <name type="scientific">Oryza glumipatula</name>
    <dbReference type="NCBI Taxonomy" id="40148"/>
    <lineage>
        <taxon>Eukaryota</taxon>
        <taxon>Viridiplantae</taxon>
        <taxon>Streptophyta</taxon>
        <taxon>Embryophyta</taxon>
        <taxon>Tracheophyta</taxon>
        <taxon>Spermatophyta</taxon>
        <taxon>Magnoliopsida</taxon>
        <taxon>Liliopsida</taxon>
        <taxon>Poales</taxon>
        <taxon>Poaceae</taxon>
        <taxon>BOP clade</taxon>
        <taxon>Oryzoideae</taxon>
        <taxon>Oryzeae</taxon>
        <taxon>Oryzinae</taxon>
        <taxon>Oryza</taxon>
    </lineage>
</organism>
<feature type="region of interest" description="Disordered" evidence="6">
    <location>
        <begin position="123"/>
        <end position="149"/>
    </location>
</feature>
<keyword evidence="2" id="KW-0863">Zinc-finger</keyword>
<feature type="compositionally biased region" description="Polar residues" evidence="6">
    <location>
        <begin position="724"/>
        <end position="734"/>
    </location>
</feature>
<accession>A0A0E0BE27</accession>
<feature type="compositionally biased region" description="Polar residues" evidence="6">
    <location>
        <begin position="136"/>
        <end position="147"/>
    </location>
</feature>
<evidence type="ECO:0000259" key="7">
    <source>
        <dbReference type="Pfam" id="PF23121"/>
    </source>
</evidence>
<feature type="region of interest" description="Disordered" evidence="6">
    <location>
        <begin position="277"/>
        <end position="296"/>
    </location>
</feature>
<dbReference type="InterPro" id="IPR056280">
    <property type="entry name" value="AIPP2-like_SPOC"/>
</dbReference>
<evidence type="ECO:0000313" key="9">
    <source>
        <dbReference type="Proteomes" id="UP000026961"/>
    </source>
</evidence>
<feature type="domain" description="AIPP2-like SPOC-like" evidence="7">
    <location>
        <begin position="1021"/>
        <end position="1142"/>
    </location>
</feature>
<feature type="region of interest" description="Disordered" evidence="6">
    <location>
        <begin position="579"/>
        <end position="609"/>
    </location>
</feature>
<dbReference type="InterPro" id="IPR049914">
    <property type="entry name" value="PHD1-3/5-6"/>
</dbReference>
<dbReference type="Gene3D" id="3.30.40.10">
    <property type="entry name" value="Zinc/RING finger domain, C3HC4 (zinc finger)"/>
    <property type="match status" value="1"/>
</dbReference>
<feature type="compositionally biased region" description="Basic and acidic residues" evidence="6">
    <location>
        <begin position="655"/>
        <end position="671"/>
    </location>
</feature>
<dbReference type="SUPFAM" id="SSF57903">
    <property type="entry name" value="FYVE/PHD zinc finger"/>
    <property type="match status" value="1"/>
</dbReference>
<feature type="region of interest" description="Disordered" evidence="6">
    <location>
        <begin position="239"/>
        <end position="264"/>
    </location>
</feature>
<keyword evidence="9" id="KW-1185">Reference proteome</keyword>
<reference evidence="8" key="1">
    <citation type="submission" date="2015-04" db="UniProtKB">
        <authorList>
            <consortium name="EnsemblPlants"/>
        </authorList>
    </citation>
    <scope>IDENTIFICATION</scope>
</reference>
<evidence type="ECO:0000256" key="2">
    <source>
        <dbReference type="ARBA" id="ARBA00022771"/>
    </source>
</evidence>
<feature type="compositionally biased region" description="Polar residues" evidence="6">
    <location>
        <begin position="351"/>
        <end position="365"/>
    </location>
</feature>
<dbReference type="GO" id="GO:0008270">
    <property type="term" value="F:zinc ion binding"/>
    <property type="evidence" value="ECO:0007669"/>
    <property type="project" value="UniProtKB-KW"/>
</dbReference>
<feature type="region of interest" description="Disordered" evidence="6">
    <location>
        <begin position="647"/>
        <end position="695"/>
    </location>
</feature>
<keyword evidence="5" id="KW-0804">Transcription</keyword>
<evidence type="ECO:0000256" key="1">
    <source>
        <dbReference type="ARBA" id="ARBA00022723"/>
    </source>
</evidence>
<dbReference type="HOGENOM" id="CLU_254070_0_0_1"/>
<feature type="compositionally biased region" description="Basic and acidic residues" evidence="6">
    <location>
        <begin position="595"/>
        <end position="607"/>
    </location>
</feature>
<feature type="compositionally biased region" description="Basic and acidic residues" evidence="6">
    <location>
        <begin position="754"/>
        <end position="763"/>
    </location>
</feature>
<feature type="compositionally biased region" description="Polar residues" evidence="6">
    <location>
        <begin position="579"/>
        <end position="594"/>
    </location>
</feature>
<feature type="compositionally biased region" description="Basic and acidic residues" evidence="6">
    <location>
        <begin position="379"/>
        <end position="388"/>
    </location>
</feature>
<dbReference type="EnsemblPlants" id="OGLUM10G19370.1">
    <property type="protein sequence ID" value="OGLUM10G19370.1"/>
    <property type="gene ID" value="OGLUM10G19370"/>
</dbReference>
<dbReference type="Gramene" id="OGLUM10G19370.1">
    <property type="protein sequence ID" value="OGLUM10G19370.1"/>
    <property type="gene ID" value="OGLUM10G19370"/>
</dbReference>
<feature type="region of interest" description="Disordered" evidence="6">
    <location>
        <begin position="1371"/>
        <end position="1398"/>
    </location>
</feature>
<dbReference type="Pfam" id="PF23121">
    <property type="entry name" value="SPOC_AIPP2"/>
    <property type="match status" value="1"/>
</dbReference>
<feature type="region of interest" description="Disordered" evidence="6">
    <location>
        <begin position="301"/>
        <end position="407"/>
    </location>
</feature>
<feature type="region of interest" description="Disordered" evidence="6">
    <location>
        <begin position="476"/>
        <end position="504"/>
    </location>
</feature>
<feature type="compositionally biased region" description="Low complexity" evidence="6">
    <location>
        <begin position="823"/>
        <end position="835"/>
    </location>
</feature>
<feature type="compositionally biased region" description="Polar residues" evidence="6">
    <location>
        <begin position="478"/>
        <end position="504"/>
    </location>
</feature>
<dbReference type="Proteomes" id="UP000026961">
    <property type="component" value="Chromosome 10"/>
</dbReference>
<evidence type="ECO:0000313" key="8">
    <source>
        <dbReference type="EnsemblPlants" id="OGLUM10G19370.1"/>
    </source>
</evidence>
<dbReference type="InterPro" id="IPR011011">
    <property type="entry name" value="Znf_FYVE_PHD"/>
</dbReference>